<gene>
    <name evidence="3" type="ORF">BVRB_7g178880</name>
</gene>
<reference evidence="3 4" key="1">
    <citation type="journal article" date="2014" name="Nature">
        <title>The genome of the recently domesticated crop plant sugar beet (Beta vulgaris).</title>
        <authorList>
            <person name="Dohm J.C."/>
            <person name="Minoche A.E."/>
            <person name="Holtgrawe D."/>
            <person name="Capella-Gutierrez S."/>
            <person name="Zakrzewski F."/>
            <person name="Tafer H."/>
            <person name="Rupp O."/>
            <person name="Sorensen T.R."/>
            <person name="Stracke R."/>
            <person name="Reinhardt R."/>
            <person name="Goesmann A."/>
            <person name="Kraft T."/>
            <person name="Schulz B."/>
            <person name="Stadler P.F."/>
            <person name="Schmidt T."/>
            <person name="Gabaldon T."/>
            <person name="Lehrach H."/>
            <person name="Weisshaar B."/>
            <person name="Himmelbauer H."/>
        </authorList>
    </citation>
    <scope>NUCLEOTIDE SEQUENCE [LARGE SCALE GENOMIC DNA]</scope>
    <source>
        <tissue evidence="3">Taproot</tissue>
    </source>
</reference>
<feature type="compositionally biased region" description="Basic and acidic residues" evidence="1">
    <location>
        <begin position="295"/>
        <end position="308"/>
    </location>
</feature>
<feature type="transmembrane region" description="Helical" evidence="2">
    <location>
        <begin position="26"/>
        <end position="49"/>
    </location>
</feature>
<dbReference type="PANTHER" id="PTHR36760">
    <property type="entry name" value="ACIDIC LEUCINE-RICH NUCLEAR PHOSPHOPROTEIN 32 FAMILY B PROTEIN"/>
    <property type="match status" value="1"/>
</dbReference>
<name>A0A0J8B7Y3_BETVV</name>
<keyword evidence="2" id="KW-0472">Membrane</keyword>
<feature type="transmembrane region" description="Helical" evidence="2">
    <location>
        <begin position="55"/>
        <end position="77"/>
    </location>
</feature>
<evidence type="ECO:0000256" key="1">
    <source>
        <dbReference type="SAM" id="MobiDB-lite"/>
    </source>
</evidence>
<dbReference type="eggNOG" id="ENOG502RTE2">
    <property type="taxonomic scope" value="Eukaryota"/>
</dbReference>
<dbReference type="Proteomes" id="UP000035740">
    <property type="component" value="Unassembled WGS sequence"/>
</dbReference>
<organism evidence="3 4">
    <name type="scientific">Beta vulgaris subsp. vulgaris</name>
    <name type="common">Beet</name>
    <dbReference type="NCBI Taxonomy" id="3555"/>
    <lineage>
        <taxon>Eukaryota</taxon>
        <taxon>Viridiplantae</taxon>
        <taxon>Streptophyta</taxon>
        <taxon>Embryophyta</taxon>
        <taxon>Tracheophyta</taxon>
        <taxon>Spermatophyta</taxon>
        <taxon>Magnoliopsida</taxon>
        <taxon>eudicotyledons</taxon>
        <taxon>Gunneridae</taxon>
        <taxon>Pentapetalae</taxon>
        <taxon>Caryophyllales</taxon>
        <taxon>Chenopodiaceae</taxon>
        <taxon>Betoideae</taxon>
        <taxon>Beta</taxon>
    </lineage>
</organism>
<keyword evidence="2" id="KW-0812">Transmembrane</keyword>
<dbReference type="Gramene" id="KMS97106">
    <property type="protein sequence ID" value="KMS97106"/>
    <property type="gene ID" value="BVRB_7g178880"/>
</dbReference>
<sequence>MTEFCFQSTNSTTKNNKNTKNKNKKFSICSFILSHPLYFSYLIFFSPYLLKLLSFLSPLFFTTSLLFLSLLTTLIPLRSIINSKEGFFLTAYNTLLENSHPISEDEEGKLQQVEEFEVYKAVFEIPTIEVIAENPVDNETIQENPVEIEKIQENPLDSFVEKVIIHQVGSTSKGTGDECENLTMEQKKVDTKPKKKESNVTRIESKANEVYNKTPKSGNLKLNNGEKFGEAFSQTLGGQPNMGSFGSMRKEKEWRRTLACKLFEERHNGSNNNVNVNGGKSEEGMDLLWETHETESYKVKPKEEESKKGKGKRREKIEDLMVVNDDEEYYDDHGKFCCLQALKLSAGKMNLNMGSRISKAFKGIGLLQNHVKKQGKKGYK</sequence>
<dbReference type="OrthoDB" id="1939140at2759"/>
<evidence type="ECO:0000256" key="2">
    <source>
        <dbReference type="SAM" id="Phobius"/>
    </source>
</evidence>
<accession>A0A0J8B7Y3</accession>
<dbReference type="EMBL" id="KQ090341">
    <property type="protein sequence ID" value="KMS97106.1"/>
    <property type="molecule type" value="Genomic_DNA"/>
</dbReference>
<dbReference type="AlphaFoldDB" id="A0A0J8B7Y3"/>
<evidence type="ECO:0000313" key="3">
    <source>
        <dbReference type="EMBL" id="KMS97106.1"/>
    </source>
</evidence>
<dbReference type="PANTHER" id="PTHR36760:SF1">
    <property type="entry name" value="ACIDIC LEUCINE-RICH NUCLEAR PHOSPHOPROTEIN 32 FAMILY B PROTEIN"/>
    <property type="match status" value="1"/>
</dbReference>
<keyword evidence="2" id="KW-1133">Transmembrane helix</keyword>
<dbReference type="OMA" id="LLWETHE"/>
<evidence type="ECO:0000313" key="4">
    <source>
        <dbReference type="Proteomes" id="UP000035740"/>
    </source>
</evidence>
<keyword evidence="4" id="KW-1185">Reference proteome</keyword>
<dbReference type="KEGG" id="bvg:104908807"/>
<feature type="region of interest" description="Disordered" evidence="1">
    <location>
        <begin position="295"/>
        <end position="314"/>
    </location>
</feature>
<protein>
    <submittedName>
        <fullName evidence="3">Uncharacterized protein</fullName>
    </submittedName>
</protein>
<proteinExistence type="predicted"/>